<organism evidence="6 7">
    <name type="scientific">Saccharothrix syringae</name>
    <name type="common">Nocardiopsis syringae</name>
    <dbReference type="NCBI Taxonomy" id="103733"/>
    <lineage>
        <taxon>Bacteria</taxon>
        <taxon>Bacillati</taxon>
        <taxon>Actinomycetota</taxon>
        <taxon>Actinomycetes</taxon>
        <taxon>Pseudonocardiales</taxon>
        <taxon>Pseudonocardiaceae</taxon>
        <taxon>Saccharothrix</taxon>
    </lineage>
</organism>
<dbReference type="Pfam" id="PF00106">
    <property type="entry name" value="adh_short"/>
    <property type="match status" value="1"/>
</dbReference>
<dbReference type="AlphaFoldDB" id="A0A5Q0H269"/>
<dbReference type="OrthoDB" id="9775296at2"/>
<gene>
    <name evidence="6" type="ORF">EKG83_22205</name>
</gene>
<dbReference type="InterPro" id="IPR020904">
    <property type="entry name" value="Sc_DH/Rdtase_CS"/>
</dbReference>
<evidence type="ECO:0000256" key="3">
    <source>
        <dbReference type="RuleBase" id="RU000363"/>
    </source>
</evidence>
<keyword evidence="2" id="KW-0560">Oxidoreductase</keyword>
<feature type="domain" description="Ketoreductase" evidence="5">
    <location>
        <begin position="51"/>
        <end position="227"/>
    </location>
</feature>
<feature type="region of interest" description="Disordered" evidence="4">
    <location>
        <begin position="1"/>
        <end position="49"/>
    </location>
</feature>
<dbReference type="SMART" id="SM00822">
    <property type="entry name" value="PKS_KR"/>
    <property type="match status" value="1"/>
</dbReference>
<dbReference type="GO" id="GO:0016491">
    <property type="term" value="F:oxidoreductase activity"/>
    <property type="evidence" value="ECO:0007669"/>
    <property type="project" value="UniProtKB-KW"/>
</dbReference>
<dbReference type="InterPro" id="IPR036291">
    <property type="entry name" value="NAD(P)-bd_dom_sf"/>
</dbReference>
<dbReference type="KEGG" id="ssyi:EKG83_22205"/>
<dbReference type="InterPro" id="IPR002347">
    <property type="entry name" value="SDR_fam"/>
</dbReference>
<accession>A0A5Q0H269</accession>
<evidence type="ECO:0000313" key="7">
    <source>
        <dbReference type="Proteomes" id="UP000325787"/>
    </source>
</evidence>
<dbReference type="InterPro" id="IPR057326">
    <property type="entry name" value="KR_dom"/>
</dbReference>
<dbReference type="PROSITE" id="PS00061">
    <property type="entry name" value="ADH_SHORT"/>
    <property type="match status" value="1"/>
</dbReference>
<dbReference type="Proteomes" id="UP000325787">
    <property type="component" value="Chromosome"/>
</dbReference>
<dbReference type="Gene3D" id="3.40.50.720">
    <property type="entry name" value="NAD(P)-binding Rossmann-like Domain"/>
    <property type="match status" value="1"/>
</dbReference>
<evidence type="ECO:0000256" key="1">
    <source>
        <dbReference type="ARBA" id="ARBA00006484"/>
    </source>
</evidence>
<comment type="similarity">
    <text evidence="1 3">Belongs to the short-chain dehydrogenases/reductases (SDR) family.</text>
</comment>
<dbReference type="PANTHER" id="PTHR43391:SF82">
    <property type="entry name" value="OXIDOREDUCTASE SADH-RELATED"/>
    <property type="match status" value="1"/>
</dbReference>
<dbReference type="PRINTS" id="PR00080">
    <property type="entry name" value="SDRFAMILY"/>
</dbReference>
<sequence>MSSNSCAPPGPPRSSAPTLRAPAAPCGSSTSGPSRAPATPRPEEDDVPQQRIAVVTGGAGGIGLAIARRLAARGHRVVVVDRDAAGCRAAAGSVGAGCAGEVLDVTDTDAVRRLVERVEADLGPIDVWVNNAGTCPVGTLDSLSPEVVDRAIDVNYRALVQACRIVVPRMRDRGRGRVVNIASPTGITPLAGMAVYSGTKAAVLAFSQALHRELRGTGVGVLVVHPHHTDTAMGSAVAPMALLGPLRPDTVARGVVAALERGRCEVSVPRWIRLPATLARVLPWPVQDALVRISGLADVGRPSAPR</sequence>
<keyword evidence="7" id="KW-1185">Reference proteome</keyword>
<evidence type="ECO:0000259" key="5">
    <source>
        <dbReference type="SMART" id="SM00822"/>
    </source>
</evidence>
<evidence type="ECO:0000256" key="4">
    <source>
        <dbReference type="SAM" id="MobiDB-lite"/>
    </source>
</evidence>
<name>A0A5Q0H269_SACSY</name>
<dbReference type="EMBL" id="CP034550">
    <property type="protein sequence ID" value="QFZ19782.1"/>
    <property type="molecule type" value="Genomic_DNA"/>
</dbReference>
<evidence type="ECO:0000313" key="6">
    <source>
        <dbReference type="EMBL" id="QFZ19782.1"/>
    </source>
</evidence>
<dbReference type="PRINTS" id="PR00081">
    <property type="entry name" value="GDHRDH"/>
</dbReference>
<dbReference type="PANTHER" id="PTHR43391">
    <property type="entry name" value="RETINOL DEHYDROGENASE-RELATED"/>
    <property type="match status" value="1"/>
</dbReference>
<dbReference type="SUPFAM" id="SSF51735">
    <property type="entry name" value="NAD(P)-binding Rossmann-fold domains"/>
    <property type="match status" value="1"/>
</dbReference>
<evidence type="ECO:0000256" key="2">
    <source>
        <dbReference type="ARBA" id="ARBA00023002"/>
    </source>
</evidence>
<protein>
    <submittedName>
        <fullName evidence="6">SDR family NAD(P)-dependent oxidoreductase</fullName>
    </submittedName>
</protein>
<proteinExistence type="inferred from homology"/>
<reference evidence="7" key="1">
    <citation type="journal article" date="2021" name="Curr. Microbiol.">
        <title>Complete genome of nocamycin-producing strain Saccharothrix syringae NRRL B-16468 reveals the biosynthetic potential for secondary metabolites.</title>
        <authorList>
            <person name="Mo X."/>
            <person name="Yang S."/>
        </authorList>
    </citation>
    <scope>NUCLEOTIDE SEQUENCE [LARGE SCALE GENOMIC DNA]</scope>
    <source>
        <strain evidence="7">ATCC 51364 / DSM 43886 / JCM 6844 / KCTC 9398 / NBRC 14523 / NRRL B-16468 / INA 2240</strain>
    </source>
</reference>